<name>A0A285EDW7_9ACTN</name>
<keyword evidence="3" id="KW-0804">Transcription</keyword>
<dbReference type="EMBL" id="OBDO01000006">
    <property type="protein sequence ID" value="SNX97190.1"/>
    <property type="molecule type" value="Genomic_DNA"/>
</dbReference>
<dbReference type="PROSITE" id="PS50932">
    <property type="entry name" value="HTH_LACI_2"/>
    <property type="match status" value="1"/>
</dbReference>
<dbReference type="AlphaFoldDB" id="A0A285EDW7"/>
<dbReference type="GO" id="GO:0003700">
    <property type="term" value="F:DNA-binding transcription factor activity"/>
    <property type="evidence" value="ECO:0007669"/>
    <property type="project" value="TreeGrafter"/>
</dbReference>
<dbReference type="InterPro" id="IPR000843">
    <property type="entry name" value="HTH_LacI"/>
</dbReference>
<dbReference type="Pfam" id="PF13377">
    <property type="entry name" value="Peripla_BP_3"/>
    <property type="match status" value="1"/>
</dbReference>
<dbReference type="PANTHER" id="PTHR30146:SF153">
    <property type="entry name" value="LACTOSE OPERON REPRESSOR"/>
    <property type="match status" value="1"/>
</dbReference>
<keyword evidence="2" id="KW-0238">DNA-binding</keyword>
<keyword evidence="6" id="KW-1185">Reference proteome</keyword>
<dbReference type="InterPro" id="IPR046335">
    <property type="entry name" value="LacI/GalR-like_sensor"/>
</dbReference>
<evidence type="ECO:0000256" key="1">
    <source>
        <dbReference type="ARBA" id="ARBA00023015"/>
    </source>
</evidence>
<dbReference type="SMART" id="SM00354">
    <property type="entry name" value="HTH_LACI"/>
    <property type="match status" value="1"/>
</dbReference>
<dbReference type="CDD" id="cd01392">
    <property type="entry name" value="HTH_LacI"/>
    <property type="match status" value="1"/>
</dbReference>
<reference evidence="5 6" key="1">
    <citation type="submission" date="2017-09" db="EMBL/GenBank/DDBJ databases">
        <authorList>
            <person name="Ehlers B."/>
            <person name="Leendertz F.H."/>
        </authorList>
    </citation>
    <scope>NUCLEOTIDE SEQUENCE [LARGE SCALE GENOMIC DNA]</scope>
    <source>
        <strain evidence="5 6">DSM 46844</strain>
    </source>
</reference>
<dbReference type="InterPro" id="IPR028082">
    <property type="entry name" value="Peripla_BP_I"/>
</dbReference>
<feature type="domain" description="HTH lacI-type" evidence="4">
    <location>
        <begin position="3"/>
        <end position="57"/>
    </location>
</feature>
<evidence type="ECO:0000313" key="5">
    <source>
        <dbReference type="EMBL" id="SNX97190.1"/>
    </source>
</evidence>
<dbReference type="CDD" id="cd06267">
    <property type="entry name" value="PBP1_LacI_sugar_binding-like"/>
    <property type="match status" value="1"/>
</dbReference>
<evidence type="ECO:0000313" key="6">
    <source>
        <dbReference type="Proteomes" id="UP000219514"/>
    </source>
</evidence>
<dbReference type="OrthoDB" id="3602807at2"/>
<accession>A0A285EDW7</accession>
<proteinExistence type="predicted"/>
<evidence type="ECO:0000256" key="3">
    <source>
        <dbReference type="ARBA" id="ARBA00023163"/>
    </source>
</evidence>
<organism evidence="5 6">
    <name type="scientific">Geodermatophilus sabuli</name>
    <dbReference type="NCBI Taxonomy" id="1564158"/>
    <lineage>
        <taxon>Bacteria</taxon>
        <taxon>Bacillati</taxon>
        <taxon>Actinomycetota</taxon>
        <taxon>Actinomycetes</taxon>
        <taxon>Geodermatophilales</taxon>
        <taxon>Geodermatophilaceae</taxon>
        <taxon>Geodermatophilus</taxon>
    </lineage>
</organism>
<dbReference type="Pfam" id="PF00356">
    <property type="entry name" value="LacI"/>
    <property type="match status" value="1"/>
</dbReference>
<dbReference type="PROSITE" id="PS00356">
    <property type="entry name" value="HTH_LACI_1"/>
    <property type="match status" value="1"/>
</dbReference>
<dbReference type="SUPFAM" id="SSF47413">
    <property type="entry name" value="lambda repressor-like DNA-binding domains"/>
    <property type="match status" value="1"/>
</dbReference>
<gene>
    <name evidence="5" type="ORF">SAMN06893097_106140</name>
</gene>
<dbReference type="Gene3D" id="1.10.260.40">
    <property type="entry name" value="lambda repressor-like DNA-binding domains"/>
    <property type="match status" value="1"/>
</dbReference>
<dbReference type="Proteomes" id="UP000219514">
    <property type="component" value="Unassembled WGS sequence"/>
</dbReference>
<evidence type="ECO:0000259" key="4">
    <source>
        <dbReference type="PROSITE" id="PS50932"/>
    </source>
</evidence>
<dbReference type="GO" id="GO:0000976">
    <property type="term" value="F:transcription cis-regulatory region binding"/>
    <property type="evidence" value="ECO:0007669"/>
    <property type="project" value="TreeGrafter"/>
</dbReference>
<dbReference type="RefSeq" id="WP_097207175.1">
    <property type="nucleotide sequence ID" value="NZ_JACHXB010000002.1"/>
</dbReference>
<protein>
    <submittedName>
        <fullName evidence="5">Transcriptional regulator, LacI family</fullName>
    </submittedName>
</protein>
<dbReference type="SUPFAM" id="SSF53822">
    <property type="entry name" value="Periplasmic binding protein-like I"/>
    <property type="match status" value="1"/>
</dbReference>
<dbReference type="PANTHER" id="PTHR30146">
    <property type="entry name" value="LACI-RELATED TRANSCRIPTIONAL REPRESSOR"/>
    <property type="match status" value="1"/>
</dbReference>
<dbReference type="Gene3D" id="3.40.50.2300">
    <property type="match status" value="2"/>
</dbReference>
<evidence type="ECO:0000256" key="2">
    <source>
        <dbReference type="ARBA" id="ARBA00023125"/>
    </source>
</evidence>
<sequence>MPTTIREVAEAAGVSITTVSHVLSGNGRIAEATRRRVEQAVADLAYRPNVHAQQLVTRRSRTLAVQVACFTGDTSSSALIPRSDYFLDLLNGAAAAAAERGYALILTPPNADAATVEEFAVDGVIIVDPRGDEPLFTERWHHPRRMVTTGRPTLVEPVVAVVDNDHREAAGAMLDHLAEQGYRRPALMITSTARSYTSDMLEAYTAWTAARGVEPVVVRVDEPPTENAAAEALGELLDRDPRPDAVYASSEDLALGVLHEAQRRGLSVPEELGVCSAVDSSVLQLTSPQVTGTFLNPRDIGRAAAGALLDLVEDTRAAPHDVAVPVELCARGSTLRQPADQTALSRGVSNR</sequence>
<dbReference type="InterPro" id="IPR010982">
    <property type="entry name" value="Lambda_DNA-bd_dom_sf"/>
</dbReference>
<keyword evidence="1" id="KW-0805">Transcription regulation</keyword>